<dbReference type="STRING" id="662755.CRES_0088"/>
<keyword evidence="4" id="KW-1185">Reference proteome</keyword>
<dbReference type="KEGG" id="crd:CRES_0088"/>
<gene>
    <name evidence="3" type="ordered locus">CRES_0088</name>
</gene>
<dbReference type="Pfam" id="PF13449">
    <property type="entry name" value="Phytase-like"/>
    <property type="match status" value="1"/>
</dbReference>
<sequence>MRKPAPPVLIVGMKNRIRINRALISTPLVAAPLVATSILAGSVIAAPTAFGATAAAAPFSSATPFGSDASLSAPQLPAGSTFPSSGALKTGGQEQAHYNGAFDLGQASKDPNVGGLSGLTALADGSYLAISDDKGDHGPTRAYRLNIDNNGRAKVTGQVNFTKPDGSAYNPKEYDAEEIQQLPNGHLLWTTEGESKGSKNRSPLVIESDSNGREIRRIHPPSYHVPDHNAAKDIEQTKGISPNKGPEGMTISPDEETFYTLNENSLVQDGPINTPEAGSKTRLTAYSTATGKPKAEYVVEVDPTYAPKADRGYASLATSPDGSLYALQRGYIPKQGNRAEIYRLSLEGATNVLGRERLDGSEVPVNREKVFDFAGQKPSDIHKLGDNQSSSGDKANTEASPNISASPENVEGLTFAAPPAHSTDVPAHGSVTTGSLPAGSSAIGNHAGSSTSPAKLNRVYLISDDNFSDSQRTLLHSLDIPQR</sequence>
<dbReference type="eggNOG" id="COG4222">
    <property type="taxonomic scope" value="Bacteria"/>
</dbReference>
<dbReference type="SUPFAM" id="SSF75011">
    <property type="entry name" value="3-carboxy-cis,cis-mucoante lactonizing enzyme"/>
    <property type="match status" value="1"/>
</dbReference>
<reference evidence="3 4" key="1">
    <citation type="journal article" date="2012" name="BMC Genomics">
        <title>Complete genome sequence, lifestyle, and multi-drug resistance of the human pathogen Corynebacterium resistens DSM 45100 isolated from blood samples of a leukemia patient.</title>
        <authorList>
            <person name="Schroder J."/>
            <person name="Maus I."/>
            <person name="Meyer K."/>
            <person name="Wordemann S."/>
            <person name="Blom J."/>
            <person name="Jaenicke S."/>
            <person name="Schneider J."/>
            <person name="Trost E."/>
            <person name="Tauch A."/>
        </authorList>
    </citation>
    <scope>NUCLEOTIDE SEQUENCE [LARGE SCALE GENOMIC DNA]</scope>
    <source>
        <strain evidence="4">DSM 45100 / JCM 12819 / CCUG 50093 / GTC 2026 / SICGH 158</strain>
    </source>
</reference>
<dbReference type="InterPro" id="IPR027372">
    <property type="entry name" value="Phytase-like_dom"/>
</dbReference>
<dbReference type="AlphaFoldDB" id="F8E102"/>
<evidence type="ECO:0000313" key="3">
    <source>
        <dbReference type="EMBL" id="AEI08451.1"/>
    </source>
</evidence>
<evidence type="ECO:0000256" key="1">
    <source>
        <dbReference type="SAM" id="MobiDB-lite"/>
    </source>
</evidence>
<name>F8E102_CORRG</name>
<proteinExistence type="predicted"/>
<evidence type="ECO:0000259" key="2">
    <source>
        <dbReference type="Pfam" id="PF13449"/>
    </source>
</evidence>
<dbReference type="PANTHER" id="PTHR37957:SF1">
    <property type="entry name" value="PHYTASE-LIKE DOMAIN-CONTAINING PROTEIN"/>
    <property type="match status" value="1"/>
</dbReference>
<dbReference type="Proteomes" id="UP000000492">
    <property type="component" value="Chromosome"/>
</dbReference>
<dbReference type="EMBL" id="CP002857">
    <property type="protein sequence ID" value="AEI08451.1"/>
    <property type="molecule type" value="Genomic_DNA"/>
</dbReference>
<accession>F8E102</accession>
<dbReference type="HOGENOM" id="CLU_646752_0_0_11"/>
<feature type="compositionally biased region" description="Polar residues" evidence="1">
    <location>
        <begin position="386"/>
        <end position="407"/>
    </location>
</feature>
<organism evidence="3 4">
    <name type="scientific">Corynebacterium resistens (strain DSM 45100 / JCM 12819 / GTC 2026 / SICGH 158)</name>
    <dbReference type="NCBI Taxonomy" id="662755"/>
    <lineage>
        <taxon>Bacteria</taxon>
        <taxon>Bacillati</taxon>
        <taxon>Actinomycetota</taxon>
        <taxon>Actinomycetes</taxon>
        <taxon>Mycobacteriales</taxon>
        <taxon>Corynebacteriaceae</taxon>
        <taxon>Corynebacterium</taxon>
    </lineage>
</organism>
<feature type="region of interest" description="Disordered" evidence="1">
    <location>
        <begin position="374"/>
        <end position="452"/>
    </location>
</feature>
<protein>
    <submittedName>
        <fullName evidence="3">Secreted protein</fullName>
    </submittedName>
</protein>
<dbReference type="PANTHER" id="PTHR37957">
    <property type="entry name" value="BLR7070 PROTEIN"/>
    <property type="match status" value="1"/>
</dbReference>
<evidence type="ECO:0000313" key="4">
    <source>
        <dbReference type="Proteomes" id="UP000000492"/>
    </source>
</evidence>
<feature type="domain" description="Phytase-like" evidence="2">
    <location>
        <begin position="112"/>
        <end position="416"/>
    </location>
</feature>